<feature type="domain" description="PORR" evidence="1">
    <location>
        <begin position="2"/>
        <end position="59"/>
    </location>
</feature>
<dbReference type="GO" id="GO:0003723">
    <property type="term" value="F:RNA binding"/>
    <property type="evidence" value="ECO:0007669"/>
    <property type="project" value="InterPro"/>
</dbReference>
<keyword evidence="3" id="KW-1185">Reference proteome</keyword>
<evidence type="ECO:0000313" key="2">
    <source>
        <dbReference type="EMBL" id="BAT85048.1"/>
    </source>
</evidence>
<proteinExistence type="predicted"/>
<evidence type="ECO:0000313" key="3">
    <source>
        <dbReference type="Proteomes" id="UP000291084"/>
    </source>
</evidence>
<dbReference type="AlphaFoldDB" id="A0A0S3RWW0"/>
<dbReference type="InterPro" id="IPR021099">
    <property type="entry name" value="PORR_domain"/>
</dbReference>
<dbReference type="Proteomes" id="UP000291084">
    <property type="component" value="Chromosome 4"/>
</dbReference>
<reference evidence="2 3" key="1">
    <citation type="journal article" date="2015" name="Sci. Rep.">
        <title>The power of single molecule real-time sequencing technology in the de novo assembly of a eukaryotic genome.</title>
        <authorList>
            <person name="Sakai H."/>
            <person name="Naito K."/>
            <person name="Ogiso-Tanaka E."/>
            <person name="Takahashi Y."/>
            <person name="Iseki K."/>
            <person name="Muto C."/>
            <person name="Satou K."/>
            <person name="Teruya K."/>
            <person name="Shiroma A."/>
            <person name="Shimoji M."/>
            <person name="Hirano T."/>
            <person name="Itoh T."/>
            <person name="Kaga A."/>
            <person name="Tomooka N."/>
        </authorList>
    </citation>
    <scope>NUCLEOTIDE SEQUENCE [LARGE SCALE GENOMIC DNA]</scope>
    <source>
        <strain evidence="3">cv. Shumari</strain>
    </source>
</reference>
<name>A0A0S3RWW0_PHAAN</name>
<organism evidence="2 3">
    <name type="scientific">Vigna angularis var. angularis</name>
    <dbReference type="NCBI Taxonomy" id="157739"/>
    <lineage>
        <taxon>Eukaryota</taxon>
        <taxon>Viridiplantae</taxon>
        <taxon>Streptophyta</taxon>
        <taxon>Embryophyta</taxon>
        <taxon>Tracheophyta</taxon>
        <taxon>Spermatophyta</taxon>
        <taxon>Magnoliopsida</taxon>
        <taxon>eudicotyledons</taxon>
        <taxon>Gunneridae</taxon>
        <taxon>Pentapetalae</taxon>
        <taxon>rosids</taxon>
        <taxon>fabids</taxon>
        <taxon>Fabales</taxon>
        <taxon>Fabaceae</taxon>
        <taxon>Papilionoideae</taxon>
        <taxon>50 kb inversion clade</taxon>
        <taxon>NPAAA clade</taxon>
        <taxon>indigoferoid/millettioid clade</taxon>
        <taxon>Phaseoleae</taxon>
        <taxon>Vigna</taxon>
    </lineage>
</organism>
<dbReference type="Pfam" id="PF11955">
    <property type="entry name" value="PORR"/>
    <property type="match status" value="1"/>
</dbReference>
<gene>
    <name evidence="2" type="primary">Vigan.04G254000</name>
    <name evidence="2" type="ORF">VIGAN_04254000</name>
</gene>
<protein>
    <recommendedName>
        <fullName evidence="1">PORR domain-containing protein</fullName>
    </recommendedName>
</protein>
<evidence type="ECO:0000259" key="1">
    <source>
        <dbReference type="Pfam" id="PF11955"/>
    </source>
</evidence>
<dbReference type="EMBL" id="AP015037">
    <property type="protein sequence ID" value="BAT85048.1"/>
    <property type="molecule type" value="Genomic_DNA"/>
</dbReference>
<accession>A0A0S3RWW0</accession>
<sequence>MRPSDRFHYFFQEEQRIFSENKPFSVSKLCKLLMMSKNKLISADNLLDVKRKFGFPNLFLVDWNSEFVKSIIEKRAEEESERLKIKVIPNFKVELLLRDKKVVWQSIKLLLEPFITLETLKLHPIREFYEVCQKRNYRIIQDVVSGKGDQTNYRVNVEADEVSPQYEYIGASLKDTTKKIVCKELWNSLKEGYHLGK</sequence>